<dbReference type="PANTHER" id="PTHR32305">
    <property type="match status" value="1"/>
</dbReference>
<dbReference type="InterPro" id="IPR037026">
    <property type="entry name" value="Vgr_OB-fold_dom_sf"/>
</dbReference>
<dbReference type="InterPro" id="IPR006531">
    <property type="entry name" value="Gp5/Vgr_OB"/>
</dbReference>
<dbReference type="Gene3D" id="4.10.220.110">
    <property type="match status" value="1"/>
</dbReference>
<evidence type="ECO:0000259" key="5">
    <source>
        <dbReference type="Pfam" id="PF22178"/>
    </source>
</evidence>
<dbReference type="Pfam" id="PF22178">
    <property type="entry name" value="Gp5_trimer_C"/>
    <property type="match status" value="1"/>
</dbReference>
<dbReference type="EMBL" id="JAGMWN010000005">
    <property type="protein sequence ID" value="MBP5857785.1"/>
    <property type="molecule type" value="Genomic_DNA"/>
</dbReference>
<feature type="domain" description="Gp5/Type VI secretion system Vgr C-terminal trimerisation" evidence="5">
    <location>
        <begin position="463"/>
        <end position="572"/>
    </location>
</feature>
<name>A0A8J7S0R7_9PROT</name>
<dbReference type="Proteomes" id="UP000672602">
    <property type="component" value="Unassembled WGS sequence"/>
</dbReference>
<dbReference type="InterPro" id="IPR006533">
    <property type="entry name" value="T6SS_Vgr_RhsGE"/>
</dbReference>
<dbReference type="NCBIfam" id="TIGR03361">
    <property type="entry name" value="VI_Rhs_Vgr"/>
    <property type="match status" value="1"/>
</dbReference>
<organism evidence="6 7">
    <name type="scientific">Marivibrio halodurans</name>
    <dbReference type="NCBI Taxonomy" id="2039722"/>
    <lineage>
        <taxon>Bacteria</taxon>
        <taxon>Pseudomonadati</taxon>
        <taxon>Pseudomonadota</taxon>
        <taxon>Alphaproteobacteria</taxon>
        <taxon>Rhodospirillales</taxon>
        <taxon>Rhodospirillaceae</taxon>
        <taxon>Marivibrio</taxon>
    </lineage>
</organism>
<dbReference type="InterPro" id="IPR050708">
    <property type="entry name" value="T6SS_VgrG/RHS"/>
</dbReference>
<evidence type="ECO:0000256" key="1">
    <source>
        <dbReference type="ARBA" id="ARBA00004613"/>
    </source>
</evidence>
<comment type="similarity">
    <text evidence="2">Belongs to the VgrG protein family.</text>
</comment>
<comment type="caution">
    <text evidence="6">The sequence shown here is derived from an EMBL/GenBank/DDBJ whole genome shotgun (WGS) entry which is preliminary data.</text>
</comment>
<evidence type="ECO:0000313" key="6">
    <source>
        <dbReference type="EMBL" id="MBP5857785.1"/>
    </source>
</evidence>
<dbReference type="InterPro" id="IPR054030">
    <property type="entry name" value="Gp5_Vgr_C"/>
</dbReference>
<dbReference type="Pfam" id="PF05954">
    <property type="entry name" value="Phage_GPD"/>
    <property type="match status" value="1"/>
</dbReference>
<sequence>MSDDFGYSQDNLYLSVTTPLGKDKLLLKSVRGTEAVSRLFRFEFEMTSEDPAIDFAGIVGESVTARIEIGDGTESRYVNGIVTAFSQHDSDPRFWLYRAVVEPTFWLGTRQADCRIFQDQSVTDIIETVLGELGVSDYSLETAGSYAAREYCVQYNESAFDFLSRLMEEEGIFYFFRHEDGKHTLVLADDADVHADCPGAEQATYRPTIPGRREEEDTIFQLAYVQRVTTDKVAARDYNFEQPSTDLTTQAAGDGTGSDMEVYEYPGGYTAKDAGDKLGDIRLQAFETPVKELSGRSSVKGFVAGYNFSLIWHERESLNDSYMIRELSLRADADRYENGFVAQPATHPFRPARVTRRPRIHGSQTALVTGKAGEEIWTDKYGRIKVQFHWDREGEKDENTTCFVRVAQGWAGKSWGSWFIPRIGMEVVVSFLEGDPDRPLVTGCVYNGENMPAYGLPGDQTKSWIKTNSSKGGGGSNELRFEDKKGSEEVYLHAEKDWNSVVENLRTTTINESDDTLTIKKGNRTFAVEKGDETHSVKGTRTLTVDGAQNHKTGDGFTHKVTGDYTLKVSGDLVINATGNVTIKAGKKMTLQAGTDTLMKAGKNLTAQSGMDWTQKAGKNLAISSGMNTTNKAGMNMTNKAGMNMTNQAGMNMTEKAGMTFKAEGGMTYQTKGGMQMTQEGGMMATIKGGLQGVYEGGLMSTLKGGVMAALKGAINKLG</sequence>
<dbReference type="Gene3D" id="2.40.50.230">
    <property type="entry name" value="Gp5 N-terminal domain"/>
    <property type="match status" value="1"/>
</dbReference>
<keyword evidence="7" id="KW-1185">Reference proteome</keyword>
<evidence type="ECO:0000259" key="4">
    <source>
        <dbReference type="Pfam" id="PF04717"/>
    </source>
</evidence>
<comment type="subcellular location">
    <subcellularLocation>
        <location evidence="1">Secreted</location>
    </subcellularLocation>
</comment>
<dbReference type="SUPFAM" id="SSF69279">
    <property type="entry name" value="Phage tail proteins"/>
    <property type="match status" value="2"/>
</dbReference>
<dbReference type="PANTHER" id="PTHR32305:SF15">
    <property type="entry name" value="PROTEIN RHSA-RELATED"/>
    <property type="match status" value="1"/>
</dbReference>
<dbReference type="SUPFAM" id="SSF69349">
    <property type="entry name" value="Phage fibre proteins"/>
    <property type="match status" value="1"/>
</dbReference>
<keyword evidence="3" id="KW-0964">Secreted</keyword>
<feature type="domain" description="Gp5/Type VI secretion system Vgr protein OB-fold" evidence="4">
    <location>
        <begin position="379"/>
        <end position="446"/>
    </location>
</feature>
<dbReference type="Gene3D" id="3.55.50.10">
    <property type="entry name" value="Baseplate protein-like domains"/>
    <property type="match status" value="1"/>
</dbReference>
<dbReference type="RefSeq" id="WP_210682363.1">
    <property type="nucleotide sequence ID" value="NZ_JAGMWN010000005.1"/>
</dbReference>
<dbReference type="Pfam" id="PF04717">
    <property type="entry name" value="Phage_base_V"/>
    <property type="match status" value="1"/>
</dbReference>
<reference evidence="6" key="1">
    <citation type="submission" date="2021-04" db="EMBL/GenBank/DDBJ databases">
        <authorList>
            <person name="Zhang D.-C."/>
        </authorList>
    </citation>
    <scope>NUCLEOTIDE SEQUENCE</scope>
    <source>
        <strain evidence="6">CGMCC 1.15697</strain>
    </source>
</reference>
<dbReference type="AlphaFoldDB" id="A0A8J7S0R7"/>
<evidence type="ECO:0000256" key="3">
    <source>
        <dbReference type="ARBA" id="ARBA00022525"/>
    </source>
</evidence>
<dbReference type="SUPFAM" id="SSF69255">
    <property type="entry name" value="gp5 N-terminal domain-like"/>
    <property type="match status" value="1"/>
</dbReference>
<dbReference type="GO" id="GO:0005576">
    <property type="term" value="C:extracellular region"/>
    <property type="evidence" value="ECO:0007669"/>
    <property type="project" value="UniProtKB-SubCell"/>
</dbReference>
<dbReference type="InterPro" id="IPR017847">
    <property type="entry name" value="T6SS_RhsGE_Vgr_subset"/>
</dbReference>
<evidence type="ECO:0000313" key="7">
    <source>
        <dbReference type="Proteomes" id="UP000672602"/>
    </source>
</evidence>
<accession>A0A8J7S0R7</accession>
<evidence type="ECO:0000256" key="2">
    <source>
        <dbReference type="ARBA" id="ARBA00005558"/>
    </source>
</evidence>
<gene>
    <name evidence="6" type="primary">tssI</name>
    <name evidence="6" type="ORF">KAJ83_12260</name>
</gene>
<protein>
    <submittedName>
        <fullName evidence="6">Type VI secretion system tip protein VgrG</fullName>
    </submittedName>
</protein>
<dbReference type="Gene3D" id="2.30.110.50">
    <property type="match status" value="1"/>
</dbReference>
<proteinExistence type="inferred from homology"/>
<dbReference type="NCBIfam" id="TIGR01646">
    <property type="entry name" value="vgr_GE"/>
    <property type="match status" value="1"/>
</dbReference>